<proteinExistence type="predicted"/>
<dbReference type="GO" id="GO:0003677">
    <property type="term" value="F:DNA binding"/>
    <property type="evidence" value="ECO:0007669"/>
    <property type="project" value="InterPro"/>
</dbReference>
<dbReference type="InterPro" id="IPR047650">
    <property type="entry name" value="Transpos_IS110"/>
</dbReference>
<dbReference type="PANTHER" id="PTHR33055:SF15">
    <property type="entry name" value="TRANSPOSASE-RELATED"/>
    <property type="match status" value="1"/>
</dbReference>
<feature type="coiled-coil region" evidence="1">
    <location>
        <begin position="187"/>
        <end position="214"/>
    </location>
</feature>
<evidence type="ECO:0000313" key="4">
    <source>
        <dbReference type="EMBL" id="ATW25279.1"/>
    </source>
</evidence>
<dbReference type="Pfam" id="PF01548">
    <property type="entry name" value="DEDD_Tnp_IS110"/>
    <property type="match status" value="1"/>
</dbReference>
<feature type="domain" description="Transposase IS110-like N-terminal" evidence="2">
    <location>
        <begin position="7"/>
        <end position="152"/>
    </location>
</feature>
<dbReference type="AlphaFoldDB" id="A0A3G1KS32"/>
<evidence type="ECO:0000259" key="2">
    <source>
        <dbReference type="Pfam" id="PF01548"/>
    </source>
</evidence>
<protein>
    <submittedName>
        <fullName evidence="4">IS110 family transposase</fullName>
    </submittedName>
</protein>
<evidence type="ECO:0000313" key="5">
    <source>
        <dbReference type="Proteomes" id="UP000323521"/>
    </source>
</evidence>
<evidence type="ECO:0000259" key="3">
    <source>
        <dbReference type="Pfam" id="PF02371"/>
    </source>
</evidence>
<keyword evidence="1" id="KW-0175">Coiled coil</keyword>
<organism evidence="4 5">
    <name type="scientific">Formimonas warabiya</name>
    <dbReference type="NCBI Taxonomy" id="1761012"/>
    <lineage>
        <taxon>Bacteria</taxon>
        <taxon>Bacillati</taxon>
        <taxon>Bacillota</taxon>
        <taxon>Clostridia</taxon>
        <taxon>Eubacteriales</taxon>
        <taxon>Peptococcaceae</taxon>
        <taxon>Candidatus Formimonas</taxon>
    </lineage>
</organism>
<dbReference type="OrthoDB" id="3191145at2"/>
<evidence type="ECO:0000256" key="1">
    <source>
        <dbReference type="SAM" id="Coils"/>
    </source>
</evidence>
<reference evidence="4 5" key="1">
    <citation type="submission" date="2016-10" db="EMBL/GenBank/DDBJ databases">
        <title>Complete Genome Sequence of Peptococcaceae strain DCMF.</title>
        <authorList>
            <person name="Edwards R.J."/>
            <person name="Holland S.I."/>
            <person name="Deshpande N.P."/>
            <person name="Wong Y.K."/>
            <person name="Ertan H."/>
            <person name="Manefield M."/>
            <person name="Russell T.L."/>
            <person name="Lee M.J."/>
        </authorList>
    </citation>
    <scope>NUCLEOTIDE SEQUENCE [LARGE SCALE GENOMIC DNA]</scope>
    <source>
        <strain evidence="4 5">DCMF</strain>
    </source>
</reference>
<dbReference type="NCBIfam" id="NF033542">
    <property type="entry name" value="transpos_IS110"/>
    <property type="match status" value="1"/>
</dbReference>
<dbReference type="Proteomes" id="UP000323521">
    <property type="component" value="Chromosome"/>
</dbReference>
<accession>A0A3G1KS32</accession>
<gene>
    <name evidence="4" type="ORF">DCMF_11325</name>
</gene>
<sequence length="373" mass="41942">MKYTTFVGLDVHKDTIAVAIAKDGREAAESLGTIINRTEAIAKLVRKLGPAKNLYFCYEAGPCGYGIYRQLTVAGATCMVAAPSLIPRKPGERVKTDRRDAKKLAQLLRSGELTPVWVPDEKQEAQRDLLRAREDTQEDIVRKRNQISKFLLRLEKRPPHGVKAWTIKYWQWLNGLDFNQAAQGIVLKEYIHALEEAEARKKRLEEEITELVKYSEQAPVMAAFQALRGVGLITAATVVAEAGDLNRFDSPKQLMSYVGLVPSETSSAGSRHQGRITKSGNAHIRRVIVESAWHYRRQPAIGAELKKRQEGQSEEIKAISWQAQHRLNLKFRRLSGRGKPSQTAAVAVARELLGFMWAIAQEIRQKNNLQKIS</sequence>
<dbReference type="EMBL" id="CP017634">
    <property type="protein sequence ID" value="ATW25279.1"/>
    <property type="molecule type" value="Genomic_DNA"/>
</dbReference>
<name>A0A3G1KS32_FORW1</name>
<dbReference type="GO" id="GO:0006313">
    <property type="term" value="P:DNA transposition"/>
    <property type="evidence" value="ECO:0007669"/>
    <property type="project" value="InterPro"/>
</dbReference>
<dbReference type="GO" id="GO:0004803">
    <property type="term" value="F:transposase activity"/>
    <property type="evidence" value="ECO:0007669"/>
    <property type="project" value="InterPro"/>
</dbReference>
<dbReference type="InterPro" id="IPR002525">
    <property type="entry name" value="Transp_IS110-like_N"/>
</dbReference>
<dbReference type="InterPro" id="IPR003346">
    <property type="entry name" value="Transposase_20"/>
</dbReference>
<keyword evidence="5" id="KW-1185">Reference proteome</keyword>
<dbReference type="KEGG" id="fwa:DCMF_11325"/>
<dbReference type="PANTHER" id="PTHR33055">
    <property type="entry name" value="TRANSPOSASE FOR INSERTION SEQUENCE ELEMENT IS1111A"/>
    <property type="match status" value="1"/>
</dbReference>
<dbReference type="RefSeq" id="WP_148134535.1">
    <property type="nucleotide sequence ID" value="NZ_CP017634.1"/>
</dbReference>
<dbReference type="Pfam" id="PF02371">
    <property type="entry name" value="Transposase_20"/>
    <property type="match status" value="1"/>
</dbReference>
<feature type="domain" description="Transposase IS116/IS110/IS902 C-terminal" evidence="3">
    <location>
        <begin position="223"/>
        <end position="297"/>
    </location>
</feature>